<proteinExistence type="inferred from homology"/>
<organism evidence="5 6">
    <name type="scientific">Escallonia herrerae</name>
    <dbReference type="NCBI Taxonomy" id="1293975"/>
    <lineage>
        <taxon>Eukaryota</taxon>
        <taxon>Viridiplantae</taxon>
        <taxon>Streptophyta</taxon>
        <taxon>Embryophyta</taxon>
        <taxon>Tracheophyta</taxon>
        <taxon>Spermatophyta</taxon>
        <taxon>Magnoliopsida</taxon>
        <taxon>eudicotyledons</taxon>
        <taxon>Gunneridae</taxon>
        <taxon>Pentapetalae</taxon>
        <taxon>asterids</taxon>
        <taxon>campanulids</taxon>
        <taxon>Escalloniales</taxon>
        <taxon>Escalloniaceae</taxon>
        <taxon>Escallonia</taxon>
    </lineage>
</organism>
<accession>A0AA89B369</accession>
<dbReference type="Pfam" id="PF03321">
    <property type="entry name" value="GH3"/>
    <property type="match status" value="2"/>
</dbReference>
<dbReference type="PANTHER" id="PTHR31901">
    <property type="entry name" value="GH3 DOMAIN-CONTAINING PROTEIN"/>
    <property type="match status" value="1"/>
</dbReference>
<evidence type="ECO:0000259" key="4">
    <source>
        <dbReference type="Pfam" id="PF23572"/>
    </source>
</evidence>
<dbReference type="Pfam" id="PF23571">
    <property type="entry name" value="GH3_M"/>
    <property type="match status" value="1"/>
</dbReference>
<reference evidence="5" key="1">
    <citation type="submission" date="2022-12" db="EMBL/GenBank/DDBJ databases">
        <title>Draft genome assemblies for two species of Escallonia (Escalloniales).</title>
        <authorList>
            <person name="Chanderbali A."/>
            <person name="Dervinis C."/>
            <person name="Anghel I."/>
            <person name="Soltis D."/>
            <person name="Soltis P."/>
            <person name="Zapata F."/>
        </authorList>
    </citation>
    <scope>NUCLEOTIDE SEQUENCE</scope>
    <source>
        <strain evidence="5">UCBG64.0493</strain>
        <tissue evidence="5">Leaf</tissue>
    </source>
</reference>
<dbReference type="EMBL" id="JAVXUP010000658">
    <property type="protein sequence ID" value="KAK3023387.1"/>
    <property type="molecule type" value="Genomic_DNA"/>
</dbReference>
<dbReference type="GO" id="GO:0005737">
    <property type="term" value="C:cytoplasm"/>
    <property type="evidence" value="ECO:0007669"/>
    <property type="project" value="TreeGrafter"/>
</dbReference>
<evidence type="ECO:0000313" key="6">
    <source>
        <dbReference type="Proteomes" id="UP001188597"/>
    </source>
</evidence>
<gene>
    <name evidence="5" type="ORF">RJ639_044720</name>
</gene>
<dbReference type="AlphaFoldDB" id="A0AA89B369"/>
<sequence length="688" mass="78002">MEAVLKSTAGDDNHGLDKDIISWFEEAAETAGSVQNETLRRILEQNYGVEYLKHWLGEDMMNNIASMEGNALESLYTSLVPLVSHADLEPFMQRIADGDTSPLLTQHPLTTLSLRYNFSAVSFFFAQKTNPKLYRSLKNSSFVYGDFVVLEQLMDGKNMCPSLAIVPRLLFRSLHWQQLIDQGLNLFSLHQIFRVVQLQSRSQGFGMYKNLSNVAGFLIRLFFSYPRVYPIREGGRILEFIYSSKRFKTKGGLTAGTATTHYFASEEFKIKQEQTKSFTCSPKEIISCGDYRESTYCHLLLGLFLSDQVEFITSTFAYSVVQAFRTFEDLWGELCTDIRDGTLSTSRITSTKVREAVYDILSPNPSLASRIKASCEELKEGDWFGLIPKLWPNAKYVYSIMTGSMLLYMKKLRHYAGRDLPLVSADYGSTESWIGVNVDPSCPPEDVTFAVIPTFSYFEFIPLYRQKNQEYSTSACTIDDFIEEDPVPLSKVRIGQQYEVVLTTFTGLYRYRLGDVVEVAGFHKGTPKLNFICRRKLILTVNIDKNTEKDLQLVVEKGSQILSKNTTRAELVDFTSHADVEKQPGHYIIYWEIRGEVEDRVLAACCREMDASFMDHGYVVSRKTNCIGPLELCIVEGGTFKQIMDHFIGNGAGFSQFKTPRCTSNEFLLEILSVSTIKKFHSTAYGGA</sequence>
<comment type="caution">
    <text evidence="5">The sequence shown here is derived from an EMBL/GenBank/DDBJ whole genome shotgun (WGS) entry which is preliminary data.</text>
</comment>
<feature type="domain" description="GH3 C-terminal" evidence="4">
    <location>
        <begin position="550"/>
        <end position="665"/>
    </location>
</feature>
<dbReference type="InterPro" id="IPR055377">
    <property type="entry name" value="GH3_M"/>
</dbReference>
<evidence type="ECO:0000313" key="5">
    <source>
        <dbReference type="EMBL" id="KAK3023387.1"/>
    </source>
</evidence>
<dbReference type="Pfam" id="PF23572">
    <property type="entry name" value="GH3_C"/>
    <property type="match status" value="1"/>
</dbReference>
<dbReference type="PANTHER" id="PTHR31901:SF48">
    <property type="entry name" value="INDOLE-3-ACETIC ACID-AMIDO SYNTHETASE GH3.10"/>
    <property type="match status" value="1"/>
</dbReference>
<feature type="domain" description="GH3 middle" evidence="3">
    <location>
        <begin position="450"/>
        <end position="534"/>
    </location>
</feature>
<dbReference type="InterPro" id="IPR055378">
    <property type="entry name" value="GH3_C"/>
</dbReference>
<dbReference type="InterPro" id="IPR004993">
    <property type="entry name" value="GH3"/>
</dbReference>
<protein>
    <submittedName>
        <fullName evidence="5">Uncharacterized protein</fullName>
    </submittedName>
</protein>
<evidence type="ECO:0000256" key="1">
    <source>
        <dbReference type="ARBA" id="ARBA00008068"/>
    </source>
</evidence>
<comment type="similarity">
    <text evidence="1">Belongs to the IAA-amido conjugating enzyme family.</text>
</comment>
<keyword evidence="6" id="KW-1185">Reference proteome</keyword>
<name>A0AA89B369_9ASTE</name>
<dbReference type="GO" id="GO:0016881">
    <property type="term" value="F:acid-amino acid ligase activity"/>
    <property type="evidence" value="ECO:0007669"/>
    <property type="project" value="TreeGrafter"/>
</dbReference>
<keyword evidence="2" id="KW-0436">Ligase</keyword>
<dbReference type="Proteomes" id="UP001188597">
    <property type="component" value="Unassembled WGS sequence"/>
</dbReference>
<evidence type="ECO:0000259" key="3">
    <source>
        <dbReference type="Pfam" id="PF23571"/>
    </source>
</evidence>
<evidence type="ECO:0000256" key="2">
    <source>
        <dbReference type="ARBA" id="ARBA00022598"/>
    </source>
</evidence>